<dbReference type="GO" id="GO:0000266">
    <property type="term" value="P:mitochondrial fission"/>
    <property type="evidence" value="ECO:0007669"/>
    <property type="project" value="TreeGrafter"/>
</dbReference>
<dbReference type="Proteomes" id="UP000646827">
    <property type="component" value="Unassembled WGS sequence"/>
</dbReference>
<dbReference type="PANTHER" id="PTHR11001:SF2">
    <property type="entry name" value="MITOCHONDRIAL FISSION PROCESS PROTEIN 1"/>
    <property type="match status" value="1"/>
</dbReference>
<dbReference type="AlphaFoldDB" id="A0A8H7S2X4"/>
<accession>A0A8H7S2X4</accession>
<evidence type="ECO:0000256" key="3">
    <source>
        <dbReference type="ARBA" id="ARBA00029631"/>
    </source>
</evidence>
<dbReference type="InterPro" id="IPR019560">
    <property type="entry name" value="Mitochondrial_18_kDa_protein"/>
</dbReference>
<dbReference type="OrthoDB" id="424969at2759"/>
<evidence type="ECO:0000256" key="2">
    <source>
        <dbReference type="ARBA" id="ARBA00017835"/>
    </source>
</evidence>
<evidence type="ECO:0000313" key="6">
    <source>
        <dbReference type="Proteomes" id="UP000646827"/>
    </source>
</evidence>
<sequence>MTGTEEQKHPAKQQNEQKDLSTQIQQGNIDSLDTGARYLAYGARLRTAITASSRYLAYTSDVGEAFRPIVPPAVVKAAYRISWVYLGLDVSYEGYKAIQAGKDNGVVATMVVKRGIFQSLASMAFPMFTIHSLVKYSAKTIFANVKNAKIKAWGPTSLGLGIVPFLPYMFDHPVETAVDKIFDDYIEPLVLRDKNPIPHVAHQTVNEEKKTQ</sequence>
<evidence type="ECO:0000313" key="5">
    <source>
        <dbReference type="EMBL" id="KAG2220531.1"/>
    </source>
</evidence>
<dbReference type="GO" id="GO:0005739">
    <property type="term" value="C:mitochondrion"/>
    <property type="evidence" value="ECO:0007669"/>
    <property type="project" value="TreeGrafter"/>
</dbReference>
<name>A0A8H7S2X4_9FUNG</name>
<comment type="similarity">
    <text evidence="1">Belongs to the MTFP1 family.</text>
</comment>
<protein>
    <recommendedName>
        <fullName evidence="2">Mitochondrial fission process protein 1</fullName>
    </recommendedName>
    <alternativeName>
        <fullName evidence="3">Mitochondrial 18 kDa protein</fullName>
    </alternativeName>
</protein>
<dbReference type="Pfam" id="PF10558">
    <property type="entry name" value="MTP18"/>
    <property type="match status" value="2"/>
</dbReference>
<dbReference type="PANTHER" id="PTHR11001">
    <property type="entry name" value="MITOCHONDRIAL FISSION PROCESS PROTEIN 1"/>
    <property type="match status" value="1"/>
</dbReference>
<feature type="compositionally biased region" description="Basic and acidic residues" evidence="4">
    <location>
        <begin position="1"/>
        <end position="19"/>
    </location>
</feature>
<reference evidence="5 6" key="1">
    <citation type="submission" date="2020-12" db="EMBL/GenBank/DDBJ databases">
        <title>Metabolic potential, ecology and presence of endohyphal bacteria is reflected in genomic diversity of Mucoromycotina.</title>
        <authorList>
            <person name="Muszewska A."/>
            <person name="Okrasinska A."/>
            <person name="Steczkiewicz K."/>
            <person name="Drgas O."/>
            <person name="Orlowska M."/>
            <person name="Perlinska-Lenart U."/>
            <person name="Aleksandrzak-Piekarczyk T."/>
            <person name="Szatraj K."/>
            <person name="Zielenkiewicz U."/>
            <person name="Pilsyk S."/>
            <person name="Malc E."/>
            <person name="Mieczkowski P."/>
            <person name="Kruszewska J.S."/>
            <person name="Biernat P."/>
            <person name="Pawlowska J."/>
        </authorList>
    </citation>
    <scope>NUCLEOTIDE SEQUENCE [LARGE SCALE GENOMIC DNA]</scope>
    <source>
        <strain evidence="5 6">CBS 142.35</strain>
    </source>
</reference>
<keyword evidence="6" id="KW-1185">Reference proteome</keyword>
<evidence type="ECO:0000256" key="1">
    <source>
        <dbReference type="ARBA" id="ARBA00009224"/>
    </source>
</evidence>
<comment type="caution">
    <text evidence="5">The sequence shown here is derived from an EMBL/GenBank/DDBJ whole genome shotgun (WGS) entry which is preliminary data.</text>
</comment>
<evidence type="ECO:0000256" key="4">
    <source>
        <dbReference type="SAM" id="MobiDB-lite"/>
    </source>
</evidence>
<organism evidence="5 6">
    <name type="scientific">Circinella minor</name>
    <dbReference type="NCBI Taxonomy" id="1195481"/>
    <lineage>
        <taxon>Eukaryota</taxon>
        <taxon>Fungi</taxon>
        <taxon>Fungi incertae sedis</taxon>
        <taxon>Mucoromycota</taxon>
        <taxon>Mucoromycotina</taxon>
        <taxon>Mucoromycetes</taxon>
        <taxon>Mucorales</taxon>
        <taxon>Lichtheimiaceae</taxon>
        <taxon>Circinella</taxon>
    </lineage>
</organism>
<feature type="region of interest" description="Disordered" evidence="4">
    <location>
        <begin position="1"/>
        <end position="26"/>
    </location>
</feature>
<dbReference type="EMBL" id="JAEPRB010000137">
    <property type="protein sequence ID" value="KAG2220531.1"/>
    <property type="molecule type" value="Genomic_DNA"/>
</dbReference>
<proteinExistence type="inferred from homology"/>
<gene>
    <name evidence="5" type="ORF">INT45_004137</name>
</gene>